<dbReference type="GO" id="GO:0008168">
    <property type="term" value="F:methyltransferase activity"/>
    <property type="evidence" value="ECO:0007669"/>
    <property type="project" value="UniProtKB-KW"/>
</dbReference>
<keyword evidence="1" id="KW-0808">Transferase</keyword>
<sequence length="264" mass="30003">MAAQHWQLQIAEKSLKKQEKIRAIKAFIEPTAGKTCLEVGCDKGVLSYHLRQWGGNWTSVDADEENLRITRELVGDNVAFTDGNTLNFPDRHFDCIIAIDFLEHIQTDQEFIIEMRRVLKDAGTLYITVPHTGRGLILNAARRWLGFKPEDYGHVREGYSLDDLRPKLETGGFTVTASTTFSRFFSEGIELLLNFGYFFLLSRKQNRGGIKGGISPNSEQEAARHAKALRMYSLIYPVMKLMSFFDALIPFTQGYILMVSAKKK</sequence>
<dbReference type="InterPro" id="IPR029063">
    <property type="entry name" value="SAM-dependent_MTases_sf"/>
</dbReference>
<name>A0A081BPF1_9BACT</name>
<dbReference type="Proteomes" id="UP000030700">
    <property type="component" value="Unassembled WGS sequence"/>
</dbReference>
<evidence type="ECO:0000313" key="1">
    <source>
        <dbReference type="EMBL" id="GAK52267.1"/>
    </source>
</evidence>
<dbReference type="PANTHER" id="PTHR43861">
    <property type="entry name" value="TRANS-ACONITATE 2-METHYLTRANSFERASE-RELATED"/>
    <property type="match status" value="1"/>
</dbReference>
<gene>
    <name evidence="1" type="ORF">U14_03518</name>
</gene>
<dbReference type="HOGENOM" id="CLU_1048302_0_0_0"/>
<dbReference type="AlphaFoldDB" id="A0A081BPF1"/>
<dbReference type="STRING" id="1499966.U14_03518"/>
<keyword evidence="2" id="KW-1185">Reference proteome</keyword>
<dbReference type="Pfam" id="PF13489">
    <property type="entry name" value="Methyltransf_23"/>
    <property type="match status" value="1"/>
</dbReference>
<protein>
    <submittedName>
        <fullName evidence="1">Methyltransferase</fullName>
    </submittedName>
</protein>
<dbReference type="Gene3D" id="3.40.50.150">
    <property type="entry name" value="Vaccinia Virus protein VP39"/>
    <property type="match status" value="1"/>
</dbReference>
<organism evidence="1 2">
    <name type="scientific">Candidatus Moduliflexus flocculans</name>
    <dbReference type="NCBI Taxonomy" id="1499966"/>
    <lineage>
        <taxon>Bacteria</taxon>
        <taxon>Candidatus Moduliflexota</taxon>
        <taxon>Candidatus Moduliflexia</taxon>
        <taxon>Candidatus Moduliflexales</taxon>
        <taxon>Candidatus Moduliflexaceae</taxon>
    </lineage>
</organism>
<evidence type="ECO:0000313" key="2">
    <source>
        <dbReference type="Proteomes" id="UP000030700"/>
    </source>
</evidence>
<dbReference type="PANTHER" id="PTHR43861:SF6">
    <property type="entry name" value="METHYLTRANSFERASE TYPE 11"/>
    <property type="match status" value="1"/>
</dbReference>
<reference evidence="1 2" key="1">
    <citation type="journal article" date="2015" name="PeerJ">
        <title>First genomic representation of candidate bacterial phylum KSB3 points to enhanced environmental sensing as a trigger of wastewater bulking.</title>
        <authorList>
            <person name="Sekiguchi Y."/>
            <person name="Ohashi A."/>
            <person name="Parks D.H."/>
            <person name="Yamauchi T."/>
            <person name="Tyson G.W."/>
            <person name="Hugenholtz P."/>
        </authorList>
    </citation>
    <scope>NUCLEOTIDE SEQUENCE [LARGE SCALE GENOMIC DNA]</scope>
</reference>
<dbReference type="GO" id="GO:0032259">
    <property type="term" value="P:methylation"/>
    <property type="evidence" value="ECO:0007669"/>
    <property type="project" value="UniProtKB-KW"/>
</dbReference>
<proteinExistence type="predicted"/>
<dbReference type="SUPFAM" id="SSF53335">
    <property type="entry name" value="S-adenosyl-L-methionine-dependent methyltransferases"/>
    <property type="match status" value="1"/>
</dbReference>
<dbReference type="EMBL" id="DF820458">
    <property type="protein sequence ID" value="GAK52267.1"/>
    <property type="molecule type" value="Genomic_DNA"/>
</dbReference>
<accession>A0A081BPF1</accession>
<dbReference type="CDD" id="cd02440">
    <property type="entry name" value="AdoMet_MTases"/>
    <property type="match status" value="1"/>
</dbReference>
<keyword evidence="1" id="KW-0489">Methyltransferase</keyword>